<feature type="chain" id="PRO_5008910365" evidence="2">
    <location>
        <begin position="22"/>
        <end position="509"/>
    </location>
</feature>
<dbReference type="AlphaFoldDB" id="A0A1D2VAF5"/>
<feature type="coiled-coil region" evidence="1">
    <location>
        <begin position="46"/>
        <end position="80"/>
    </location>
</feature>
<evidence type="ECO:0000256" key="1">
    <source>
        <dbReference type="SAM" id="Coils"/>
    </source>
</evidence>
<keyword evidence="4" id="KW-1185">Reference proteome</keyword>
<evidence type="ECO:0000313" key="4">
    <source>
        <dbReference type="Proteomes" id="UP000095038"/>
    </source>
</evidence>
<sequence>MIETFLFIILMLFLFFISQESLLNRKFQERSSSIARGISDEYSIKISQFEQKCKIIENQINNKKRNLNEKNQLIIKLMTEINTKSIDSKNLKQNLNQKIAQLSEIKTSIALENDKAVKNDQIINDLKSKIDELKVEKYCLNEKFGKLYDKYHKYQVENQFLIEQNNLLDNEIFIKNLNLNNIGQNLKFFQDKNNSLNSKLSEILTIINEIKQKTSILDSIFQNFQNHWNIELNNLSDDINKNLPKILSKEQNTLNSQLDSLDINRNNPLTIDERFKQIIAIRSKYTEIHSKLKYEIHLRELKHYKIKESFEKDFKIKSSQINDLLDEIEFNDNQINQHIRELNIENIRFSTEFLKNNQLDFDANINNKLNSMINTLLSLRDRFSSTNPSISNTNTESLSFSKDHRPPMTLIPINGNTDSTLPTPINHNIHSTSSINNSNINKNSLSPIDRNRLGILKVKPLQGILKTPTLNDINSKKNKSKFSSRRFSGGSLFHRINSTSKDVRRSSYN</sequence>
<reference evidence="4" key="1">
    <citation type="submission" date="2016-05" db="EMBL/GenBank/DDBJ databases">
        <title>Comparative genomics of biotechnologically important yeasts.</title>
        <authorList>
            <consortium name="DOE Joint Genome Institute"/>
            <person name="Riley R."/>
            <person name="Haridas S."/>
            <person name="Wolfe K.H."/>
            <person name="Lopes M.R."/>
            <person name="Hittinger C.T."/>
            <person name="Goker M."/>
            <person name="Salamov A."/>
            <person name="Wisecaver J."/>
            <person name="Long T.M."/>
            <person name="Aerts A.L."/>
            <person name="Barry K."/>
            <person name="Choi C."/>
            <person name="Clum A."/>
            <person name="Coughlan A.Y."/>
            <person name="Deshpande S."/>
            <person name="Douglass A.P."/>
            <person name="Hanson S.J."/>
            <person name="Klenk H.-P."/>
            <person name="Labutti K."/>
            <person name="Lapidus A."/>
            <person name="Lindquist E."/>
            <person name="Lipzen A."/>
            <person name="Meier-Kolthoff J.P."/>
            <person name="Ohm R.A."/>
            <person name="Otillar R.P."/>
            <person name="Pangilinan J."/>
            <person name="Peng Y."/>
            <person name="Rokas A."/>
            <person name="Rosa C.A."/>
            <person name="Scheuner C."/>
            <person name="Sibirny A.A."/>
            <person name="Slot J.C."/>
            <person name="Stielow J.B."/>
            <person name="Sun H."/>
            <person name="Kurtzman C.P."/>
            <person name="Blackwell M."/>
            <person name="Grigoriev I.V."/>
            <person name="Jeffries T.W."/>
        </authorList>
    </citation>
    <scope>NUCLEOTIDE SEQUENCE [LARGE SCALE GENOMIC DNA]</scope>
    <source>
        <strain evidence="4">DSM 1968</strain>
    </source>
</reference>
<organism evidence="3 4">
    <name type="scientific">Ascoidea rubescens DSM 1968</name>
    <dbReference type="NCBI Taxonomy" id="1344418"/>
    <lineage>
        <taxon>Eukaryota</taxon>
        <taxon>Fungi</taxon>
        <taxon>Dikarya</taxon>
        <taxon>Ascomycota</taxon>
        <taxon>Saccharomycotina</taxon>
        <taxon>Saccharomycetes</taxon>
        <taxon>Ascoideaceae</taxon>
        <taxon>Ascoidea</taxon>
    </lineage>
</organism>
<evidence type="ECO:0000256" key="2">
    <source>
        <dbReference type="SAM" id="SignalP"/>
    </source>
</evidence>
<keyword evidence="2" id="KW-0732">Signal</keyword>
<name>A0A1D2VAF5_9ASCO</name>
<proteinExistence type="predicted"/>
<gene>
    <name evidence="3" type="ORF">ASCRUDRAFT_120585</name>
</gene>
<dbReference type="GeneID" id="30962519"/>
<keyword evidence="1" id="KW-0175">Coiled coil</keyword>
<dbReference type="EMBL" id="KV454492">
    <property type="protein sequence ID" value="ODV58403.1"/>
    <property type="molecule type" value="Genomic_DNA"/>
</dbReference>
<accession>A0A1D2VAF5</accession>
<evidence type="ECO:0000313" key="3">
    <source>
        <dbReference type="EMBL" id="ODV58403.1"/>
    </source>
</evidence>
<dbReference type="RefSeq" id="XP_020044710.1">
    <property type="nucleotide sequence ID" value="XM_020188883.1"/>
</dbReference>
<dbReference type="InParanoid" id="A0A1D2VAF5"/>
<protein>
    <submittedName>
        <fullName evidence="3">Uncharacterized protein</fullName>
    </submittedName>
</protein>
<dbReference type="Proteomes" id="UP000095038">
    <property type="component" value="Unassembled WGS sequence"/>
</dbReference>
<feature type="signal peptide" evidence="2">
    <location>
        <begin position="1"/>
        <end position="21"/>
    </location>
</feature>